<comment type="caution">
    <text evidence="1">The sequence shown here is derived from an EMBL/GenBank/DDBJ whole genome shotgun (WGS) entry which is preliminary data.</text>
</comment>
<dbReference type="RefSeq" id="WP_225963851.1">
    <property type="nucleotide sequence ID" value="NZ_JADBEK010000001.1"/>
</dbReference>
<evidence type="ECO:0000313" key="2">
    <source>
        <dbReference type="Proteomes" id="UP000633509"/>
    </source>
</evidence>
<proteinExistence type="predicted"/>
<dbReference type="EMBL" id="JADBEK010000001">
    <property type="protein sequence ID" value="MBE1589044.1"/>
    <property type="molecule type" value="Genomic_DNA"/>
</dbReference>
<protein>
    <recommendedName>
        <fullName evidence="3">Transposase</fullName>
    </recommendedName>
</protein>
<accession>A0ABR9M817</accession>
<reference evidence="1 2" key="1">
    <citation type="submission" date="2020-10" db="EMBL/GenBank/DDBJ databases">
        <title>Sequencing the genomes of 1000 actinobacteria strains.</title>
        <authorList>
            <person name="Klenk H.-P."/>
        </authorList>
    </citation>
    <scope>NUCLEOTIDE SEQUENCE [LARGE SCALE GENOMIC DNA]</scope>
    <source>
        <strain evidence="1 2">DSM 43173</strain>
    </source>
</reference>
<evidence type="ECO:0000313" key="1">
    <source>
        <dbReference type="EMBL" id="MBE1589044.1"/>
    </source>
</evidence>
<keyword evidence="2" id="KW-1185">Reference proteome</keyword>
<gene>
    <name evidence="1" type="ORF">H4W80_007302</name>
</gene>
<organism evidence="1 2">
    <name type="scientific">Nonomuraea angiospora</name>
    <dbReference type="NCBI Taxonomy" id="46172"/>
    <lineage>
        <taxon>Bacteria</taxon>
        <taxon>Bacillati</taxon>
        <taxon>Actinomycetota</taxon>
        <taxon>Actinomycetes</taxon>
        <taxon>Streptosporangiales</taxon>
        <taxon>Streptosporangiaceae</taxon>
        <taxon>Nonomuraea</taxon>
    </lineage>
</organism>
<name>A0ABR9M817_9ACTN</name>
<sequence length="61" mass="6782">MNPVEGVWALLRRALANFAVADLPGLVRIVKRKLKKIQYRPHLLTGCLAQTGLFIDTPANL</sequence>
<dbReference type="Proteomes" id="UP000633509">
    <property type="component" value="Unassembled WGS sequence"/>
</dbReference>
<evidence type="ECO:0008006" key="3">
    <source>
        <dbReference type="Google" id="ProtNLM"/>
    </source>
</evidence>